<dbReference type="PROSITE" id="PS50109">
    <property type="entry name" value="HIS_KIN"/>
    <property type="match status" value="1"/>
</dbReference>
<feature type="domain" description="PAC" evidence="2">
    <location>
        <begin position="84"/>
        <end position="135"/>
    </location>
</feature>
<dbReference type="Pfam" id="PF08448">
    <property type="entry name" value="PAS_4"/>
    <property type="match status" value="1"/>
</dbReference>
<dbReference type="CDD" id="cd00130">
    <property type="entry name" value="PAS"/>
    <property type="match status" value="1"/>
</dbReference>
<evidence type="ECO:0000259" key="2">
    <source>
        <dbReference type="PROSITE" id="PS50113"/>
    </source>
</evidence>
<dbReference type="InterPro" id="IPR011495">
    <property type="entry name" value="Sig_transdc_His_kin_sub2_dim/P"/>
</dbReference>
<comment type="caution">
    <text evidence="3">The sequence shown here is derived from an EMBL/GenBank/DDBJ whole genome shotgun (WGS) entry which is preliminary data.</text>
</comment>
<protein>
    <recommendedName>
        <fullName evidence="5">Histidine kinase</fullName>
    </recommendedName>
</protein>
<keyword evidence="4" id="KW-1185">Reference proteome</keyword>
<dbReference type="InterPro" id="IPR036890">
    <property type="entry name" value="HATPase_C_sf"/>
</dbReference>
<dbReference type="SUPFAM" id="SSF55785">
    <property type="entry name" value="PYP-like sensor domain (PAS domain)"/>
    <property type="match status" value="1"/>
</dbReference>
<dbReference type="InterPro" id="IPR000014">
    <property type="entry name" value="PAS"/>
</dbReference>
<gene>
    <name evidence="3" type="ORF">ASJ80_14970</name>
</gene>
<evidence type="ECO:0008006" key="5">
    <source>
        <dbReference type="Google" id="ProtNLM"/>
    </source>
</evidence>
<dbReference type="Gene3D" id="3.30.450.20">
    <property type="entry name" value="PAS domain"/>
    <property type="match status" value="1"/>
</dbReference>
<feature type="domain" description="Histidine kinase" evidence="1">
    <location>
        <begin position="146"/>
        <end position="336"/>
    </location>
</feature>
<dbReference type="InterPro" id="IPR035965">
    <property type="entry name" value="PAS-like_dom_sf"/>
</dbReference>
<dbReference type="PROSITE" id="PS50113">
    <property type="entry name" value="PAC"/>
    <property type="match status" value="1"/>
</dbReference>
<dbReference type="EMBL" id="LMVM01000001">
    <property type="protein sequence ID" value="PAV06132.1"/>
    <property type="molecule type" value="Genomic_DNA"/>
</dbReference>
<evidence type="ECO:0000259" key="1">
    <source>
        <dbReference type="PROSITE" id="PS50109"/>
    </source>
</evidence>
<dbReference type="RefSeq" id="WP_069583576.1">
    <property type="nucleotide sequence ID" value="NZ_LMVM01000001.1"/>
</dbReference>
<dbReference type="Pfam" id="PF07568">
    <property type="entry name" value="HisKA_2"/>
    <property type="match status" value="1"/>
</dbReference>
<dbReference type="SMART" id="SM00387">
    <property type="entry name" value="HATPase_c"/>
    <property type="match status" value="1"/>
</dbReference>
<dbReference type="PANTHER" id="PTHR43065">
    <property type="entry name" value="SENSOR HISTIDINE KINASE"/>
    <property type="match status" value="1"/>
</dbReference>
<dbReference type="InterPro" id="IPR003594">
    <property type="entry name" value="HATPase_dom"/>
</dbReference>
<dbReference type="Pfam" id="PF02518">
    <property type="entry name" value="HATPase_c"/>
    <property type="match status" value="1"/>
</dbReference>
<dbReference type="PANTHER" id="PTHR43065:SF23">
    <property type="entry name" value="SENSOR HISTIDINE KINASE PDTAS"/>
    <property type="match status" value="1"/>
</dbReference>
<dbReference type="InterPro" id="IPR000700">
    <property type="entry name" value="PAS-assoc_C"/>
</dbReference>
<proteinExistence type="predicted"/>
<dbReference type="InterPro" id="IPR013656">
    <property type="entry name" value="PAS_4"/>
</dbReference>
<dbReference type="Gene3D" id="3.30.565.10">
    <property type="entry name" value="Histidine kinase-like ATPase, C-terminal domain"/>
    <property type="match status" value="1"/>
</dbReference>
<organism evidence="3 4">
    <name type="scientific">Methanobacterium bryantii</name>
    <dbReference type="NCBI Taxonomy" id="2161"/>
    <lineage>
        <taxon>Archaea</taxon>
        <taxon>Methanobacteriati</taxon>
        <taxon>Methanobacteriota</taxon>
        <taxon>Methanomada group</taxon>
        <taxon>Methanobacteria</taxon>
        <taxon>Methanobacteriales</taxon>
        <taxon>Methanobacteriaceae</taxon>
        <taxon>Methanobacterium</taxon>
    </lineage>
</organism>
<dbReference type="InterPro" id="IPR005467">
    <property type="entry name" value="His_kinase_dom"/>
</dbReference>
<evidence type="ECO:0000313" key="4">
    <source>
        <dbReference type="Proteomes" id="UP000217784"/>
    </source>
</evidence>
<accession>A0A2A2H9P5</accession>
<dbReference type="AlphaFoldDB" id="A0A2A2H9P5"/>
<evidence type="ECO:0000313" key="3">
    <source>
        <dbReference type="EMBL" id="PAV06132.1"/>
    </source>
</evidence>
<sequence length="336" mass="38450">MNVEYQVTSFLEDIEGWKFVLNSLPDLIAILNHKYEIIWANTAMAECLNTSPDSCLGVRCFEAIHGTKLPVDNCPHAKMMMDNKGHTEEVYEPNLGGYFMVTAAPIKDKSGNTLGSVHIARDITERKIMEDKIKNSLQEKEMLIRETYHRVKNNLMVISSLLDLQARYIEDIETQNIFRDSQNRARSMALIHEKLYQTTDLKWINFANYIKKLSMELFETYSGQSNNIKINFDLEDHELDTETSIPLGLIVNELISNSLKHAFPDGRNGIIKIKFYKDGGKYVLIISDNGIGFPEDLDYKKSDSLGLRIVNSLVDQIHGEIDMDRTQGTKFTIKFP</sequence>
<name>A0A2A2H9P5_METBR</name>
<reference evidence="3 4" key="1">
    <citation type="journal article" date="2017" name="BMC Genomics">
        <title>Genomic analysis of methanogenic archaea reveals a shift towards energy conservation.</title>
        <authorList>
            <person name="Gilmore S.P."/>
            <person name="Henske J.K."/>
            <person name="Sexton J.A."/>
            <person name="Solomon K.V."/>
            <person name="Seppala S."/>
            <person name="Yoo J.I."/>
            <person name="Huyett L.M."/>
            <person name="Pressman A."/>
            <person name="Cogan J.Z."/>
            <person name="Kivenson V."/>
            <person name="Peng X."/>
            <person name="Tan Y."/>
            <person name="Valentine D.L."/>
            <person name="O'Malley M.A."/>
        </authorList>
    </citation>
    <scope>NUCLEOTIDE SEQUENCE [LARGE SCALE GENOMIC DNA]</scope>
    <source>
        <strain evidence="3 4">M.o.H.</strain>
    </source>
</reference>
<dbReference type="SUPFAM" id="SSF55874">
    <property type="entry name" value="ATPase domain of HSP90 chaperone/DNA topoisomerase II/histidine kinase"/>
    <property type="match status" value="1"/>
</dbReference>
<dbReference type="Proteomes" id="UP000217784">
    <property type="component" value="Unassembled WGS sequence"/>
</dbReference>